<evidence type="ECO:0000256" key="1">
    <source>
        <dbReference type="SAM" id="MobiDB-lite"/>
    </source>
</evidence>
<protein>
    <recommendedName>
        <fullName evidence="4">AlpA family transcriptional regulator</fullName>
    </recommendedName>
</protein>
<dbReference type="InterPro" id="IPR010260">
    <property type="entry name" value="AlpA"/>
</dbReference>
<evidence type="ECO:0000313" key="3">
    <source>
        <dbReference type="Proteomes" id="UP000239406"/>
    </source>
</evidence>
<evidence type="ECO:0000313" key="2">
    <source>
        <dbReference type="EMBL" id="PPE70926.1"/>
    </source>
</evidence>
<dbReference type="AlphaFoldDB" id="A0A2S5T7I6"/>
<proteinExistence type="predicted"/>
<reference evidence="2 3" key="1">
    <citation type="submission" date="2018-02" db="EMBL/GenBank/DDBJ databases">
        <title>Reclassifiation of [Polyangium] brachysporum DSM 7029 as Guopingzhaonella breviflexa gen. nov., sp. nov., a member of the family Comamonadaceae.</title>
        <authorList>
            <person name="Tang B."/>
        </authorList>
    </citation>
    <scope>NUCLEOTIDE SEQUENCE [LARGE SCALE GENOMIC DNA]</scope>
    <source>
        <strain evidence="2 3">DSM 15344</strain>
    </source>
</reference>
<dbReference type="EMBL" id="PSNY01000004">
    <property type="protein sequence ID" value="PPE70926.1"/>
    <property type="molecule type" value="Genomic_DNA"/>
</dbReference>
<evidence type="ECO:0008006" key="4">
    <source>
        <dbReference type="Google" id="ProtNLM"/>
    </source>
</evidence>
<dbReference type="Proteomes" id="UP000239406">
    <property type="component" value="Unassembled WGS sequence"/>
</dbReference>
<feature type="region of interest" description="Disordered" evidence="1">
    <location>
        <begin position="1"/>
        <end position="33"/>
    </location>
</feature>
<accession>A0A2S5T7I6</accession>
<sequence length="96" mass="10655">MKPETCAKMHSTVRQHAPLPERSPPMKPTNDIDPFLTRTQVRALFGGISRSALRNWELSGKLPPPVRLSARVIGWRRSTIEALLEGRGVKESGGAR</sequence>
<keyword evidence="3" id="KW-1185">Reference proteome</keyword>
<comment type="caution">
    <text evidence="2">The sequence shown here is derived from an EMBL/GenBank/DDBJ whole genome shotgun (WGS) entry which is preliminary data.</text>
</comment>
<gene>
    <name evidence="2" type="ORF">C1702_05185</name>
</gene>
<name>A0A2S5T7I6_9BURK</name>
<organism evidence="2 3">
    <name type="scientific">Caldimonas thermodepolymerans</name>
    <dbReference type="NCBI Taxonomy" id="215580"/>
    <lineage>
        <taxon>Bacteria</taxon>
        <taxon>Pseudomonadati</taxon>
        <taxon>Pseudomonadota</taxon>
        <taxon>Betaproteobacteria</taxon>
        <taxon>Burkholderiales</taxon>
        <taxon>Sphaerotilaceae</taxon>
        <taxon>Caldimonas</taxon>
    </lineage>
</organism>
<dbReference type="Pfam" id="PF05930">
    <property type="entry name" value="Phage_AlpA"/>
    <property type="match status" value="1"/>
</dbReference>